<dbReference type="GO" id="GO:0005737">
    <property type="term" value="C:cytoplasm"/>
    <property type="evidence" value="ECO:0007669"/>
    <property type="project" value="TreeGrafter"/>
</dbReference>
<evidence type="ECO:0000256" key="1">
    <source>
        <dbReference type="ARBA" id="ARBA00009743"/>
    </source>
</evidence>
<keyword evidence="3 4" id="KW-0326">Glycosidase</keyword>
<dbReference type="GO" id="GO:0016139">
    <property type="term" value="P:glycoside catabolic process"/>
    <property type="evidence" value="ECO:0007669"/>
    <property type="project" value="TreeGrafter"/>
</dbReference>
<organism evidence="5">
    <name type="scientific">Aphanomyces invadans</name>
    <dbReference type="NCBI Taxonomy" id="157072"/>
    <lineage>
        <taxon>Eukaryota</taxon>
        <taxon>Sar</taxon>
        <taxon>Stramenopiles</taxon>
        <taxon>Oomycota</taxon>
        <taxon>Saprolegniomycetes</taxon>
        <taxon>Saprolegniales</taxon>
        <taxon>Verrucalvaceae</taxon>
        <taxon>Aphanomyces</taxon>
    </lineage>
</organism>
<keyword evidence="4" id="KW-1015">Disulfide bond</keyword>
<dbReference type="Pfam" id="PF16499">
    <property type="entry name" value="Melibiase_2"/>
    <property type="match status" value="1"/>
</dbReference>
<dbReference type="PANTHER" id="PTHR11452:SF14">
    <property type="entry name" value="ALPHA-GALACTOSIDASE A"/>
    <property type="match status" value="1"/>
</dbReference>
<dbReference type="eggNOG" id="KOG2366">
    <property type="taxonomic scope" value="Eukaryota"/>
</dbReference>
<proteinExistence type="inferred from homology"/>
<reference evidence="5" key="1">
    <citation type="submission" date="2013-12" db="EMBL/GenBank/DDBJ databases">
        <title>The Genome Sequence of Aphanomyces invadans NJM9701.</title>
        <authorList>
            <consortium name="The Broad Institute Genomics Platform"/>
            <person name="Russ C."/>
            <person name="Tyler B."/>
            <person name="van West P."/>
            <person name="Dieguez-Uribeondo J."/>
            <person name="Young S.K."/>
            <person name="Zeng Q."/>
            <person name="Gargeya S."/>
            <person name="Fitzgerald M."/>
            <person name="Abouelleil A."/>
            <person name="Alvarado L."/>
            <person name="Chapman S.B."/>
            <person name="Gainer-Dewar J."/>
            <person name="Goldberg J."/>
            <person name="Griggs A."/>
            <person name="Gujja S."/>
            <person name="Hansen M."/>
            <person name="Howarth C."/>
            <person name="Imamovic A."/>
            <person name="Ireland A."/>
            <person name="Larimer J."/>
            <person name="McCowan C."/>
            <person name="Murphy C."/>
            <person name="Pearson M."/>
            <person name="Poon T.W."/>
            <person name="Priest M."/>
            <person name="Roberts A."/>
            <person name="Saif S."/>
            <person name="Shea T."/>
            <person name="Sykes S."/>
            <person name="Wortman J."/>
            <person name="Nusbaum C."/>
            <person name="Birren B."/>
        </authorList>
    </citation>
    <scope>NUCLEOTIDE SEQUENCE [LARGE SCALE GENOMIC DNA]</scope>
    <source>
        <strain evidence="5">NJM9701</strain>
    </source>
</reference>
<comment type="catalytic activity">
    <reaction evidence="4">
        <text>Hydrolysis of terminal, non-reducing alpha-D-galactose residues in alpha-D-galactosides, including galactose oligosaccharides, galactomannans and galactolipids.</text>
        <dbReference type="EC" id="3.2.1.22"/>
    </reaction>
</comment>
<dbReference type="VEuPathDB" id="FungiDB:H310_12880"/>
<dbReference type="STRING" id="157072.A0A024TGF0"/>
<accession>A0A024TGF0</accession>
<dbReference type="InterPro" id="IPR013780">
    <property type="entry name" value="Glyco_hydro_b"/>
</dbReference>
<dbReference type="GO" id="GO:0004557">
    <property type="term" value="F:alpha-galactosidase activity"/>
    <property type="evidence" value="ECO:0007669"/>
    <property type="project" value="UniProtKB-EC"/>
</dbReference>
<dbReference type="OrthoDB" id="5795902at2759"/>
<dbReference type="EMBL" id="KI913995">
    <property type="protein sequence ID" value="ETV93084.1"/>
    <property type="molecule type" value="Genomic_DNA"/>
</dbReference>
<dbReference type="PANTHER" id="PTHR11452">
    <property type="entry name" value="ALPHA-GALACTOSIDASE/ALPHA-N-ACETYLGALACTOSAMINIDASE"/>
    <property type="match status" value="1"/>
</dbReference>
<dbReference type="PRINTS" id="PR00740">
    <property type="entry name" value="GLHYDRLASE27"/>
</dbReference>
<dbReference type="GeneID" id="20089930"/>
<evidence type="ECO:0000256" key="4">
    <source>
        <dbReference type="RuleBase" id="RU361168"/>
    </source>
</evidence>
<sequence length="385" mass="41778">MDTFHPVTTMGWWSTTFGCADGCSATDSCASENLYRTVVDHLVADGYVQAGYTWLYVEDCWMSRSRDSFGRLVPNVTTFPNGLESITAYAHARGIRVAASLDLGAQTCAGLPGSFGHYGLDVVTLANWNVDRVLLTTCSVANTTSSTTPLSLYALLSTLTSLASAVNLTSHCVVPSTTNLTLLHAVSGHCQHVQLNPRVEDDYTDVVRHVEAALHELNDSTTSPFYNASFGPIVAGGYGLTRGQARIQLTAWYLLRFPLLVAGDVCTSTTVRSSVLNSYFVKLYTAALTATSRPPKRWTGVAVPGVDVWLSWIDKSVVISAFRLHNEAPHVPETLEMGWDDLGLDPAAVCTVTRVWSANVTVNQKHRFTLTIPPYDAALVVVEPQ</sequence>
<dbReference type="InterPro" id="IPR017853">
    <property type="entry name" value="GH"/>
</dbReference>
<dbReference type="InterPro" id="IPR002241">
    <property type="entry name" value="Glyco_hydro_27"/>
</dbReference>
<evidence type="ECO:0000313" key="5">
    <source>
        <dbReference type="EMBL" id="ETV93084.1"/>
    </source>
</evidence>
<keyword evidence="2 4" id="KW-0378">Hydrolase</keyword>
<dbReference type="Gene3D" id="2.60.40.1180">
    <property type="entry name" value="Golgi alpha-mannosidase II"/>
    <property type="match status" value="1"/>
</dbReference>
<evidence type="ECO:0000256" key="3">
    <source>
        <dbReference type="ARBA" id="ARBA00023295"/>
    </source>
</evidence>
<dbReference type="RefSeq" id="XP_008878350.1">
    <property type="nucleotide sequence ID" value="XM_008880128.1"/>
</dbReference>
<protein>
    <recommendedName>
        <fullName evidence="4">Alpha-galactosidase</fullName>
        <ecNumber evidence="4">3.2.1.22</ecNumber>
    </recommendedName>
    <alternativeName>
        <fullName evidence="4">Melibiase</fullName>
    </alternativeName>
</protein>
<dbReference type="EC" id="3.2.1.22" evidence="4"/>
<evidence type="ECO:0000256" key="2">
    <source>
        <dbReference type="ARBA" id="ARBA00022801"/>
    </source>
</evidence>
<gene>
    <name evidence="5" type="ORF">H310_12880</name>
</gene>
<dbReference type="SUPFAM" id="SSF51445">
    <property type="entry name" value="(Trans)glycosidases"/>
    <property type="match status" value="1"/>
</dbReference>
<name>A0A024TGF0_9STRA</name>
<comment type="similarity">
    <text evidence="1 4">Belongs to the glycosyl hydrolase 27 family.</text>
</comment>
<dbReference type="AlphaFoldDB" id="A0A024TGF0"/>
<dbReference type="Gene3D" id="3.20.20.70">
    <property type="entry name" value="Aldolase class I"/>
    <property type="match status" value="1"/>
</dbReference>
<dbReference type="InterPro" id="IPR013785">
    <property type="entry name" value="Aldolase_TIM"/>
</dbReference>
<dbReference type="GO" id="GO:0009311">
    <property type="term" value="P:oligosaccharide metabolic process"/>
    <property type="evidence" value="ECO:0007669"/>
    <property type="project" value="TreeGrafter"/>
</dbReference>